<keyword evidence="1" id="KW-0378">Hydrolase</keyword>
<evidence type="ECO:0000313" key="2">
    <source>
        <dbReference type="Proteomes" id="UP000637267"/>
    </source>
</evidence>
<proteinExistence type="predicted"/>
<dbReference type="SFLD" id="SFLDS00003">
    <property type="entry name" value="Haloacid_Dehalogenase"/>
    <property type="match status" value="1"/>
</dbReference>
<comment type="caution">
    <text evidence="1">The sequence shown here is derived from an EMBL/GenBank/DDBJ whole genome shotgun (WGS) entry which is preliminary data.</text>
</comment>
<dbReference type="Gene3D" id="3.40.50.1000">
    <property type="entry name" value="HAD superfamily/HAD-like"/>
    <property type="match status" value="1"/>
</dbReference>
<organism evidence="1 2">
    <name type="scientific">Silvimonas iriomotensis</name>
    <dbReference type="NCBI Taxonomy" id="449662"/>
    <lineage>
        <taxon>Bacteria</taxon>
        <taxon>Pseudomonadati</taxon>
        <taxon>Pseudomonadota</taxon>
        <taxon>Betaproteobacteria</taxon>
        <taxon>Neisseriales</taxon>
        <taxon>Chitinibacteraceae</taxon>
        <taxon>Silvimonas</taxon>
    </lineage>
</organism>
<dbReference type="NCBIfam" id="TIGR01509">
    <property type="entry name" value="HAD-SF-IA-v3"/>
    <property type="match status" value="1"/>
</dbReference>
<name>A0ABQ2PBM0_9NEIS</name>
<dbReference type="PANTHER" id="PTHR43611">
    <property type="entry name" value="ALPHA-D-GLUCOSE 1-PHOSPHATE PHOSPHATASE"/>
    <property type="match status" value="1"/>
</dbReference>
<dbReference type="Pfam" id="PF00702">
    <property type="entry name" value="Hydrolase"/>
    <property type="match status" value="1"/>
</dbReference>
<dbReference type="InterPro" id="IPR036412">
    <property type="entry name" value="HAD-like_sf"/>
</dbReference>
<dbReference type="GO" id="GO:0016787">
    <property type="term" value="F:hydrolase activity"/>
    <property type="evidence" value="ECO:0007669"/>
    <property type="project" value="UniProtKB-KW"/>
</dbReference>
<dbReference type="RefSeq" id="WP_188704797.1">
    <property type="nucleotide sequence ID" value="NZ_BMLX01000003.1"/>
</dbReference>
<sequence length="207" mass="23508">MSVRAVVFDFGGVLFDWNPEYLYSKLIPDAAERQWFLQHVCNGDWNLQQDAGRTLADATAALIAQYPDHAELIRAFYGRWPETLAGVLPEGIKLMEDLEQAQVPLYGLTNWSDETFPYAWEHYPFLHRFKDIVVSGRLKIVKPDAAIYHEMFRRIAKDLPDLQPAELVFIDDNAANAQAARALGWHGIHHVSAAKTEAALRELGLTF</sequence>
<protein>
    <submittedName>
        <fullName evidence="1">Hydrolase</fullName>
    </submittedName>
</protein>
<dbReference type="PANTHER" id="PTHR43611:SF3">
    <property type="entry name" value="FLAVIN MONONUCLEOTIDE HYDROLASE 1, CHLOROPLATIC"/>
    <property type="match status" value="1"/>
</dbReference>
<dbReference type="Proteomes" id="UP000637267">
    <property type="component" value="Unassembled WGS sequence"/>
</dbReference>
<dbReference type="Gene3D" id="1.10.150.240">
    <property type="entry name" value="Putative phosphatase, domain 2"/>
    <property type="match status" value="1"/>
</dbReference>
<accession>A0ABQ2PBM0</accession>
<dbReference type="InterPro" id="IPR006439">
    <property type="entry name" value="HAD-SF_hydro_IA"/>
</dbReference>
<gene>
    <name evidence="1" type="ORF">GCM10010970_26060</name>
</gene>
<reference evidence="2" key="1">
    <citation type="journal article" date="2019" name="Int. J. Syst. Evol. Microbiol.">
        <title>The Global Catalogue of Microorganisms (GCM) 10K type strain sequencing project: providing services to taxonomists for standard genome sequencing and annotation.</title>
        <authorList>
            <consortium name="The Broad Institute Genomics Platform"/>
            <consortium name="The Broad Institute Genome Sequencing Center for Infectious Disease"/>
            <person name="Wu L."/>
            <person name="Ma J."/>
        </authorList>
    </citation>
    <scope>NUCLEOTIDE SEQUENCE [LARGE SCALE GENOMIC DNA]</scope>
    <source>
        <strain evidence="2">CGMCC 1.8859</strain>
    </source>
</reference>
<evidence type="ECO:0000313" key="1">
    <source>
        <dbReference type="EMBL" id="GGP22602.1"/>
    </source>
</evidence>
<dbReference type="SFLD" id="SFLDG01129">
    <property type="entry name" value="C1.5:_HAD__Beta-PGM__Phosphata"/>
    <property type="match status" value="1"/>
</dbReference>
<dbReference type="InterPro" id="IPR023198">
    <property type="entry name" value="PGP-like_dom2"/>
</dbReference>
<keyword evidence="2" id="KW-1185">Reference proteome</keyword>
<dbReference type="InterPro" id="IPR023214">
    <property type="entry name" value="HAD_sf"/>
</dbReference>
<dbReference type="SUPFAM" id="SSF56784">
    <property type="entry name" value="HAD-like"/>
    <property type="match status" value="1"/>
</dbReference>
<dbReference type="EMBL" id="BMLX01000003">
    <property type="protein sequence ID" value="GGP22602.1"/>
    <property type="molecule type" value="Genomic_DNA"/>
</dbReference>